<name>A0A1F5YD69_9BACT</name>
<dbReference type="PRINTS" id="PR00690">
    <property type="entry name" value="ADHESNFAMILY"/>
</dbReference>
<dbReference type="InterPro" id="IPR006129">
    <property type="entry name" value="AdhesinB"/>
</dbReference>
<dbReference type="EMBL" id="MFIW01000005">
    <property type="protein sequence ID" value="OGF98130.1"/>
    <property type="molecule type" value="Genomic_DNA"/>
</dbReference>
<dbReference type="Gene3D" id="3.40.50.1980">
    <property type="entry name" value="Nitrogenase molybdenum iron protein domain"/>
    <property type="match status" value="2"/>
</dbReference>
<dbReference type="Proteomes" id="UP000179034">
    <property type="component" value="Unassembled WGS sequence"/>
</dbReference>
<dbReference type="InterPro" id="IPR006128">
    <property type="entry name" value="Lipoprotein_PsaA-like"/>
</dbReference>
<gene>
    <name evidence="4" type="ORF">A2Z06_04110</name>
</gene>
<evidence type="ECO:0000256" key="2">
    <source>
        <dbReference type="ARBA" id="ARBA00022729"/>
    </source>
</evidence>
<dbReference type="Pfam" id="PF01297">
    <property type="entry name" value="ZnuA"/>
    <property type="match status" value="1"/>
</dbReference>
<dbReference type="InterPro" id="IPR050492">
    <property type="entry name" value="Bact_metal-bind_prot9"/>
</dbReference>
<organism evidence="4 5">
    <name type="scientific">Candidatus Glassbacteria bacterium RBG_16_58_8</name>
    <dbReference type="NCBI Taxonomy" id="1817866"/>
    <lineage>
        <taxon>Bacteria</taxon>
        <taxon>Candidatus Glassiibacteriota</taxon>
    </lineage>
</organism>
<sequence length="295" mass="32964">MTGLAVSEAAAKTLNVMTSTEDLAALAREVGGEQVKVESIARGYQDPHFVEAKPSFLLKLQKADLLVVIGLQLEIGWLPPLITQSRNSRIQAGASGYLDASSVAEILEKPTGPVTRAMGDVHPLGNPHYWLNPENGRRIARAIQQKLSELDRDDAAYFEQRFQDFDRRLTEAERRWDQQMAPLKGTEIITYHNSWPSFTERFGLKVVGYVEPKPGIPPSPSHTLEVIRQIQQDNIKVILVEPYFDLKTPNAIADRSGAEVLVLLPSVGGVPEVTDYFQLFDHNNRLLTEALSRRE</sequence>
<dbReference type="PANTHER" id="PTHR42953">
    <property type="entry name" value="HIGH-AFFINITY ZINC UPTAKE SYSTEM PROTEIN ZNUA-RELATED"/>
    <property type="match status" value="1"/>
</dbReference>
<comment type="similarity">
    <text evidence="3">Belongs to the bacterial solute-binding protein 9 family.</text>
</comment>
<evidence type="ECO:0008006" key="6">
    <source>
        <dbReference type="Google" id="ProtNLM"/>
    </source>
</evidence>
<dbReference type="GO" id="GO:0030001">
    <property type="term" value="P:metal ion transport"/>
    <property type="evidence" value="ECO:0007669"/>
    <property type="project" value="InterPro"/>
</dbReference>
<comment type="caution">
    <text evidence="4">The sequence shown here is derived from an EMBL/GenBank/DDBJ whole genome shotgun (WGS) entry which is preliminary data.</text>
</comment>
<protein>
    <recommendedName>
        <fullName evidence="6">Zinc ABC transporter substrate-binding protein</fullName>
    </recommendedName>
</protein>
<proteinExistence type="inferred from homology"/>
<dbReference type="SUPFAM" id="SSF53807">
    <property type="entry name" value="Helical backbone' metal receptor"/>
    <property type="match status" value="1"/>
</dbReference>
<evidence type="ECO:0000313" key="4">
    <source>
        <dbReference type="EMBL" id="OGF98130.1"/>
    </source>
</evidence>
<keyword evidence="1 3" id="KW-0813">Transport</keyword>
<dbReference type="PRINTS" id="PR00691">
    <property type="entry name" value="ADHESINB"/>
</dbReference>
<evidence type="ECO:0000256" key="3">
    <source>
        <dbReference type="RuleBase" id="RU003512"/>
    </source>
</evidence>
<dbReference type="InterPro" id="IPR006127">
    <property type="entry name" value="ZnuA-like"/>
</dbReference>
<dbReference type="GO" id="GO:0007155">
    <property type="term" value="P:cell adhesion"/>
    <property type="evidence" value="ECO:0007669"/>
    <property type="project" value="InterPro"/>
</dbReference>
<evidence type="ECO:0000313" key="5">
    <source>
        <dbReference type="Proteomes" id="UP000179034"/>
    </source>
</evidence>
<dbReference type="PANTHER" id="PTHR42953:SF2">
    <property type="entry name" value="ADHESION PROTEIN"/>
    <property type="match status" value="1"/>
</dbReference>
<keyword evidence="2" id="KW-0732">Signal</keyword>
<evidence type="ECO:0000256" key="1">
    <source>
        <dbReference type="ARBA" id="ARBA00022448"/>
    </source>
</evidence>
<dbReference type="GO" id="GO:0046872">
    <property type="term" value="F:metal ion binding"/>
    <property type="evidence" value="ECO:0007669"/>
    <property type="project" value="InterPro"/>
</dbReference>
<accession>A0A1F5YD69</accession>
<reference evidence="4 5" key="1">
    <citation type="journal article" date="2016" name="Nat. Commun.">
        <title>Thousands of microbial genomes shed light on interconnected biogeochemical processes in an aquifer system.</title>
        <authorList>
            <person name="Anantharaman K."/>
            <person name="Brown C.T."/>
            <person name="Hug L.A."/>
            <person name="Sharon I."/>
            <person name="Castelle C.J."/>
            <person name="Probst A.J."/>
            <person name="Thomas B.C."/>
            <person name="Singh A."/>
            <person name="Wilkins M.J."/>
            <person name="Karaoz U."/>
            <person name="Brodie E.L."/>
            <person name="Williams K.H."/>
            <person name="Hubbard S.S."/>
            <person name="Banfield J.F."/>
        </authorList>
    </citation>
    <scope>NUCLEOTIDE SEQUENCE [LARGE SCALE GENOMIC DNA]</scope>
</reference>
<dbReference type="AlphaFoldDB" id="A0A1F5YD69"/>